<evidence type="ECO:0000313" key="3">
    <source>
        <dbReference type="Proteomes" id="UP000198654"/>
    </source>
</evidence>
<sequence length="224" mass="24551">MVKTYAENRSGSDYVVGDIHGCYDQLMQAMRSVGFDQARDRLFSVGDLIDRGPRSLDCLNLVHEPWFHAVRGNHEELARKALLHPSPRGMDSWLMNGGSWFLGEQAGDVRVVLADALERMPYVMEVEVAGSRVGIVHAQPPAAWRDVYTADEAGVQDMLWSRSRIANADETPVSGIDAVVVGHTILEAHKVLGNVVFIDTGAFASKSGGYLTLVSLEEVLAMVK</sequence>
<dbReference type="InterPro" id="IPR029052">
    <property type="entry name" value="Metallo-depent_PP-like"/>
</dbReference>
<dbReference type="PANTHER" id="PTHR42850">
    <property type="entry name" value="METALLOPHOSPHOESTERASE"/>
    <property type="match status" value="1"/>
</dbReference>
<dbReference type="PANTHER" id="PTHR42850:SF10">
    <property type="entry name" value="SERINE_THREONINE-PROTEIN PHOSPHATASE 1"/>
    <property type="match status" value="1"/>
</dbReference>
<dbReference type="GO" id="GO:0110154">
    <property type="term" value="P:RNA decapping"/>
    <property type="evidence" value="ECO:0007669"/>
    <property type="project" value="TreeGrafter"/>
</dbReference>
<dbReference type="Gene3D" id="3.60.21.10">
    <property type="match status" value="1"/>
</dbReference>
<keyword evidence="3" id="KW-1185">Reference proteome</keyword>
<evidence type="ECO:0000259" key="1">
    <source>
        <dbReference type="PROSITE" id="PS00125"/>
    </source>
</evidence>
<dbReference type="STRING" id="119000.SAMN05661010_03836"/>
<dbReference type="InterPro" id="IPR050126">
    <property type="entry name" value="Ap4A_hydrolase"/>
</dbReference>
<dbReference type="GO" id="GO:0008803">
    <property type="term" value="F:bis(5'-nucleosyl)-tetraphosphatase (symmetrical) activity"/>
    <property type="evidence" value="ECO:0007669"/>
    <property type="project" value="TreeGrafter"/>
</dbReference>
<dbReference type="OrthoDB" id="5296354at2"/>
<evidence type="ECO:0000313" key="2">
    <source>
        <dbReference type="EMBL" id="SDM28037.1"/>
    </source>
</evidence>
<protein>
    <submittedName>
        <fullName evidence="2">Serine/threonine protein phosphatase 1</fullName>
    </submittedName>
</protein>
<dbReference type="PROSITE" id="PS00125">
    <property type="entry name" value="SER_THR_PHOSPHATASE"/>
    <property type="match status" value="1"/>
</dbReference>
<name>A0A1G9RYC7_9GAMM</name>
<proteinExistence type="predicted"/>
<dbReference type="Proteomes" id="UP000198654">
    <property type="component" value="Unassembled WGS sequence"/>
</dbReference>
<dbReference type="GO" id="GO:0005737">
    <property type="term" value="C:cytoplasm"/>
    <property type="evidence" value="ECO:0007669"/>
    <property type="project" value="TreeGrafter"/>
</dbReference>
<dbReference type="InterPro" id="IPR004843">
    <property type="entry name" value="Calcineurin-like_PHP"/>
</dbReference>
<dbReference type="Pfam" id="PF00149">
    <property type="entry name" value="Metallophos"/>
    <property type="match status" value="1"/>
</dbReference>
<dbReference type="AlphaFoldDB" id="A0A1G9RYC7"/>
<organism evidence="2 3">
    <name type="scientific">Modicisalibacter muralis</name>
    <dbReference type="NCBI Taxonomy" id="119000"/>
    <lineage>
        <taxon>Bacteria</taxon>
        <taxon>Pseudomonadati</taxon>
        <taxon>Pseudomonadota</taxon>
        <taxon>Gammaproteobacteria</taxon>
        <taxon>Oceanospirillales</taxon>
        <taxon>Halomonadaceae</taxon>
        <taxon>Modicisalibacter</taxon>
    </lineage>
</organism>
<accession>A0A1G9RYC7</accession>
<dbReference type="SUPFAM" id="SSF56300">
    <property type="entry name" value="Metallo-dependent phosphatases"/>
    <property type="match status" value="1"/>
</dbReference>
<reference evidence="2 3" key="1">
    <citation type="submission" date="2016-10" db="EMBL/GenBank/DDBJ databases">
        <authorList>
            <person name="de Groot N.N."/>
        </authorList>
    </citation>
    <scope>NUCLEOTIDE SEQUENCE [LARGE SCALE GENOMIC DNA]</scope>
    <source>
        <strain evidence="2 3">DSM 14789</strain>
    </source>
</reference>
<dbReference type="InterPro" id="IPR006186">
    <property type="entry name" value="Ser/Thr-sp_prot-phosphatase"/>
</dbReference>
<gene>
    <name evidence="2" type="ORF">SAMN05661010_03836</name>
</gene>
<dbReference type="RefSeq" id="WP_089730885.1">
    <property type="nucleotide sequence ID" value="NZ_FNGI01000017.1"/>
</dbReference>
<dbReference type="GO" id="GO:0016791">
    <property type="term" value="F:phosphatase activity"/>
    <property type="evidence" value="ECO:0007669"/>
    <property type="project" value="TreeGrafter"/>
</dbReference>
<dbReference type="EMBL" id="FNGI01000017">
    <property type="protein sequence ID" value="SDM28037.1"/>
    <property type="molecule type" value="Genomic_DNA"/>
</dbReference>
<feature type="domain" description="Serine/threonine specific protein phosphatases" evidence="1">
    <location>
        <begin position="70"/>
        <end position="75"/>
    </location>
</feature>